<gene>
    <name evidence="2" type="ORF">Pro02_40920</name>
</gene>
<evidence type="ECO:0000313" key="2">
    <source>
        <dbReference type="EMBL" id="GIH85684.1"/>
    </source>
</evidence>
<feature type="transmembrane region" description="Helical" evidence="1">
    <location>
        <begin position="21"/>
        <end position="40"/>
    </location>
</feature>
<dbReference type="EMBL" id="BOOI01000038">
    <property type="protein sequence ID" value="GIH85684.1"/>
    <property type="molecule type" value="Genomic_DNA"/>
</dbReference>
<name>A0A8J3WD81_PLARO</name>
<protein>
    <submittedName>
        <fullName evidence="2">Uncharacterized protein</fullName>
    </submittedName>
</protein>
<keyword evidence="3" id="KW-1185">Reference proteome</keyword>
<keyword evidence="1" id="KW-1133">Transmembrane helix</keyword>
<dbReference type="Proteomes" id="UP000655044">
    <property type="component" value="Unassembled WGS sequence"/>
</dbReference>
<proteinExistence type="predicted"/>
<organism evidence="2 3">
    <name type="scientific">Planobispora rosea</name>
    <dbReference type="NCBI Taxonomy" id="35762"/>
    <lineage>
        <taxon>Bacteria</taxon>
        <taxon>Bacillati</taxon>
        <taxon>Actinomycetota</taxon>
        <taxon>Actinomycetes</taxon>
        <taxon>Streptosporangiales</taxon>
        <taxon>Streptosporangiaceae</taxon>
        <taxon>Planobispora</taxon>
    </lineage>
</organism>
<comment type="caution">
    <text evidence="2">The sequence shown here is derived from an EMBL/GenBank/DDBJ whole genome shotgun (WGS) entry which is preliminary data.</text>
</comment>
<sequence length="47" mass="4921">MRVSDAVDAASFMPLWSGTELLAFLGLLAVCVGLAGARTLRRERAAG</sequence>
<keyword evidence="1" id="KW-0812">Transmembrane</keyword>
<evidence type="ECO:0000313" key="3">
    <source>
        <dbReference type="Proteomes" id="UP000655044"/>
    </source>
</evidence>
<evidence type="ECO:0000256" key="1">
    <source>
        <dbReference type="SAM" id="Phobius"/>
    </source>
</evidence>
<accession>A0A8J3WD81</accession>
<reference evidence="2" key="1">
    <citation type="submission" date="2021-01" db="EMBL/GenBank/DDBJ databases">
        <title>Whole genome shotgun sequence of Planobispora rosea NBRC 15558.</title>
        <authorList>
            <person name="Komaki H."/>
            <person name="Tamura T."/>
        </authorList>
    </citation>
    <scope>NUCLEOTIDE SEQUENCE</scope>
    <source>
        <strain evidence="2">NBRC 15558</strain>
    </source>
</reference>
<dbReference type="RefSeq" id="WP_176728591.1">
    <property type="nucleotide sequence ID" value="NZ_BMQP01000020.1"/>
</dbReference>
<dbReference type="AlphaFoldDB" id="A0A8J3WD81"/>
<keyword evidence="1" id="KW-0472">Membrane</keyword>